<proteinExistence type="predicted"/>
<feature type="domain" description="Transposase IS204/IS1001/IS1096/IS1165 zinc-finger" evidence="2">
    <location>
        <begin position="44"/>
        <end position="85"/>
    </location>
</feature>
<protein>
    <submittedName>
        <fullName evidence="3">Transposase, IS204/IS1001/IS1096/IS1165 family protein</fullName>
    </submittedName>
</protein>
<dbReference type="Pfam" id="PF13542">
    <property type="entry name" value="HTH_Tnp_ISL3"/>
    <property type="match status" value="1"/>
</dbReference>
<name>T1C0T4_9ZZZZ</name>
<dbReference type="PANTHER" id="PTHR33498">
    <property type="entry name" value="TRANSPOSASE FOR INSERTION SEQUENCE ELEMENT IS1557"/>
    <property type="match status" value="1"/>
</dbReference>
<comment type="caution">
    <text evidence="3">The sequence shown here is derived from an EMBL/GenBank/DDBJ whole genome shotgun (WGS) entry which is preliminary data.</text>
</comment>
<evidence type="ECO:0000259" key="2">
    <source>
        <dbReference type="Pfam" id="PF14690"/>
    </source>
</evidence>
<reference evidence="3" key="1">
    <citation type="submission" date="2013-08" db="EMBL/GenBank/DDBJ databases">
        <authorList>
            <person name="Mendez C."/>
            <person name="Richter M."/>
            <person name="Ferrer M."/>
            <person name="Sanchez J."/>
        </authorList>
    </citation>
    <scope>NUCLEOTIDE SEQUENCE</scope>
</reference>
<dbReference type="AlphaFoldDB" id="T1C0T4"/>
<gene>
    <name evidence="3" type="ORF">B1B_02030</name>
</gene>
<dbReference type="Pfam" id="PF14690">
    <property type="entry name" value="Zn_ribbon_ISL3"/>
    <property type="match status" value="1"/>
</dbReference>
<reference evidence="3" key="2">
    <citation type="journal article" date="2014" name="ISME J.">
        <title>Microbial stratification in low pH oxic and suboxic macroscopic growths along an acid mine drainage.</title>
        <authorList>
            <person name="Mendez-Garcia C."/>
            <person name="Mesa V."/>
            <person name="Sprenger R.R."/>
            <person name="Richter M."/>
            <person name="Diez M.S."/>
            <person name="Solano J."/>
            <person name="Bargiela R."/>
            <person name="Golyshina O.V."/>
            <person name="Manteca A."/>
            <person name="Ramos J.L."/>
            <person name="Gallego J.R."/>
            <person name="Llorente I."/>
            <person name="Martins Dos Santos V.A."/>
            <person name="Jensen O.N."/>
            <person name="Pelaez A.I."/>
            <person name="Sanchez J."/>
            <person name="Ferrer M."/>
        </authorList>
    </citation>
    <scope>NUCLEOTIDE SEQUENCE</scope>
</reference>
<evidence type="ECO:0000259" key="1">
    <source>
        <dbReference type="Pfam" id="PF13542"/>
    </source>
</evidence>
<feature type="domain" description="Transposase IS204/IS1001/IS1096/IS1165 helix-turn-helix" evidence="1">
    <location>
        <begin position="91"/>
        <end position="140"/>
    </location>
</feature>
<sequence length="204" mass="23330">MLNNELFTTALSLEKPWYVKEVKFDPSGKRLDIYIGRTSELLPCPVCGKPCVDYDSSEREWRYLDFFQYEAHIHAKIPRTSCVEHGAKTVNVPWSRKDSGSASLFEFHAIDLCREMPVSSASKLLGTGPDAVWRILKYYVDDARSHVDLSGMENIGVDEIAIMKGHNYETIFYDHGESRVIHTEMGKKNTVFGKLKKILPEPKR</sequence>
<dbReference type="InterPro" id="IPR029261">
    <property type="entry name" value="Transposase_Znf"/>
</dbReference>
<dbReference type="PANTHER" id="PTHR33498:SF1">
    <property type="entry name" value="TRANSPOSASE FOR INSERTION SEQUENCE ELEMENT IS1557"/>
    <property type="match status" value="1"/>
</dbReference>
<dbReference type="InterPro" id="IPR032877">
    <property type="entry name" value="Transposase_HTH"/>
</dbReference>
<organism evidence="3">
    <name type="scientific">mine drainage metagenome</name>
    <dbReference type="NCBI Taxonomy" id="410659"/>
    <lineage>
        <taxon>unclassified sequences</taxon>
        <taxon>metagenomes</taxon>
        <taxon>ecological metagenomes</taxon>
    </lineage>
</organism>
<evidence type="ECO:0000313" key="3">
    <source>
        <dbReference type="EMBL" id="EQD75592.1"/>
    </source>
</evidence>
<accession>T1C0T4</accession>
<dbReference type="EMBL" id="AUZY01001201">
    <property type="protein sequence ID" value="EQD75592.1"/>
    <property type="molecule type" value="Genomic_DNA"/>
</dbReference>
<dbReference type="InterPro" id="IPR047951">
    <property type="entry name" value="Transpos_ISL3"/>
</dbReference>